<dbReference type="EMBL" id="GBXM01057715">
    <property type="protein sequence ID" value="JAH50862.1"/>
    <property type="molecule type" value="Transcribed_RNA"/>
</dbReference>
<name>A0A0E9TBR7_ANGAN</name>
<proteinExistence type="predicted"/>
<organism evidence="1">
    <name type="scientific">Anguilla anguilla</name>
    <name type="common">European freshwater eel</name>
    <name type="synonym">Muraena anguilla</name>
    <dbReference type="NCBI Taxonomy" id="7936"/>
    <lineage>
        <taxon>Eukaryota</taxon>
        <taxon>Metazoa</taxon>
        <taxon>Chordata</taxon>
        <taxon>Craniata</taxon>
        <taxon>Vertebrata</taxon>
        <taxon>Euteleostomi</taxon>
        <taxon>Actinopterygii</taxon>
        <taxon>Neopterygii</taxon>
        <taxon>Teleostei</taxon>
        <taxon>Anguilliformes</taxon>
        <taxon>Anguillidae</taxon>
        <taxon>Anguilla</taxon>
    </lineage>
</organism>
<sequence>MLRGDVFPLQL</sequence>
<protein>
    <submittedName>
        <fullName evidence="1">Uncharacterized protein</fullName>
    </submittedName>
</protein>
<accession>A0A0E9TBR7</accession>
<reference evidence="1" key="2">
    <citation type="journal article" date="2015" name="Fish Shellfish Immunol.">
        <title>Early steps in the European eel (Anguilla anguilla)-Vibrio vulnificus interaction in the gills: Role of the RtxA13 toxin.</title>
        <authorList>
            <person name="Callol A."/>
            <person name="Pajuelo D."/>
            <person name="Ebbesson L."/>
            <person name="Teles M."/>
            <person name="MacKenzie S."/>
            <person name="Amaro C."/>
        </authorList>
    </citation>
    <scope>NUCLEOTIDE SEQUENCE</scope>
</reference>
<reference evidence="1" key="1">
    <citation type="submission" date="2014-11" db="EMBL/GenBank/DDBJ databases">
        <authorList>
            <person name="Amaro Gonzalez C."/>
        </authorList>
    </citation>
    <scope>NUCLEOTIDE SEQUENCE</scope>
</reference>
<evidence type="ECO:0000313" key="1">
    <source>
        <dbReference type="EMBL" id="JAH50862.1"/>
    </source>
</evidence>